<accession>A0AAW9QD91</accession>
<dbReference type="CDD" id="cd06981">
    <property type="entry name" value="cupin_reut_a1446"/>
    <property type="match status" value="1"/>
</dbReference>
<dbReference type="Proteomes" id="UP001336250">
    <property type="component" value="Unassembled WGS sequence"/>
</dbReference>
<dbReference type="InterPro" id="IPR014710">
    <property type="entry name" value="RmlC-like_jellyroll"/>
</dbReference>
<dbReference type="InterPro" id="IPR013096">
    <property type="entry name" value="Cupin_2"/>
</dbReference>
<evidence type="ECO:0000313" key="2">
    <source>
        <dbReference type="EMBL" id="MEF7615336.1"/>
    </source>
</evidence>
<keyword evidence="3" id="KW-1185">Reference proteome</keyword>
<proteinExistence type="predicted"/>
<dbReference type="AlphaFoldDB" id="A0AAW9QD91"/>
<dbReference type="SUPFAM" id="SSF51182">
    <property type="entry name" value="RmlC-like cupins"/>
    <property type="match status" value="1"/>
</dbReference>
<sequence length="113" mass="11766">MPDGNLYAASDAPAAGERFDTLLQHRQLVVERIVSAAGASSAEFVQAQDEWVLLVRGSAVLEVAGRARALEAGDYLFLPAGTPHTVKHTSGGALWLAVHLHPAPAPPAGDPPP</sequence>
<comment type="caution">
    <text evidence="2">The sequence shown here is derived from an EMBL/GenBank/DDBJ whole genome shotgun (WGS) entry which is preliminary data.</text>
</comment>
<dbReference type="Pfam" id="PF07883">
    <property type="entry name" value="Cupin_2"/>
    <property type="match status" value="1"/>
</dbReference>
<organism evidence="2 3">
    <name type="scientific">Aquincola agrisoli</name>
    <dbReference type="NCBI Taxonomy" id="3119538"/>
    <lineage>
        <taxon>Bacteria</taxon>
        <taxon>Pseudomonadati</taxon>
        <taxon>Pseudomonadota</taxon>
        <taxon>Betaproteobacteria</taxon>
        <taxon>Burkholderiales</taxon>
        <taxon>Sphaerotilaceae</taxon>
        <taxon>Aquincola</taxon>
    </lineage>
</organism>
<dbReference type="Gene3D" id="2.60.120.10">
    <property type="entry name" value="Jelly Rolls"/>
    <property type="match status" value="1"/>
</dbReference>
<evidence type="ECO:0000313" key="3">
    <source>
        <dbReference type="Proteomes" id="UP001336250"/>
    </source>
</evidence>
<feature type="domain" description="Cupin type-2" evidence="1">
    <location>
        <begin position="36"/>
        <end position="96"/>
    </location>
</feature>
<dbReference type="RefSeq" id="WP_332290517.1">
    <property type="nucleotide sequence ID" value="NZ_JAZIBG010000028.1"/>
</dbReference>
<name>A0AAW9QD91_9BURK</name>
<protein>
    <submittedName>
        <fullName evidence="2">Cupin domain-containing protein</fullName>
    </submittedName>
</protein>
<dbReference type="InterPro" id="IPR011051">
    <property type="entry name" value="RmlC_Cupin_sf"/>
</dbReference>
<evidence type="ECO:0000259" key="1">
    <source>
        <dbReference type="Pfam" id="PF07883"/>
    </source>
</evidence>
<reference evidence="2 3" key="1">
    <citation type="submission" date="2024-02" db="EMBL/GenBank/DDBJ databases">
        <title>Genome sequence of Aquincola sp. MAHUQ-54.</title>
        <authorList>
            <person name="Huq M.A."/>
        </authorList>
    </citation>
    <scope>NUCLEOTIDE SEQUENCE [LARGE SCALE GENOMIC DNA]</scope>
    <source>
        <strain evidence="2 3">MAHUQ-54</strain>
    </source>
</reference>
<dbReference type="EMBL" id="JAZIBG010000028">
    <property type="protein sequence ID" value="MEF7615336.1"/>
    <property type="molecule type" value="Genomic_DNA"/>
</dbReference>
<gene>
    <name evidence="2" type="ORF">V4F39_15565</name>
</gene>